<evidence type="ECO:0000256" key="6">
    <source>
        <dbReference type="SAM" id="MobiDB-lite"/>
    </source>
</evidence>
<sequence length="1129" mass="118911">MDFRVLGPVGVIGDGGERLDIGPAQQRAVLALCMLAAPRPVTPTRMIDALWEDAPPPGAVNTVQAYVSKLRRVFEPDRPPRTPPAVLVSRPGGYALAIGAADLDLARVRARAAEGRRLAAAGEQAGAAREFRRALEEWRGEPLADFDGAPWAEEERVHLAELRLVLEEDAAEAGLALGRGGELTGALARLVAAHPLRERLRVLGAHALYQAGRQADALAVLAEGRRLLVEELGLDPGPRARELERRILAQDPALIPRGAGGRIGGGPAGDAGPVGADAAGGDAAGGDAAGAGPADGPSRDGARQGADGAAGADGGIPLVGREAEIAVLDRAVTSGGHRVVLLAGEPGIGKTSLAEHAAEAARAHGRRVAWGRCWDGSGAPPFWPWTQAAAELSGPGAGQAGREGLTGTAGPAAERGPFRLYEAFARLLDGHGRVLVVLDDLQWADASSLRLLEFLASTRLCPDLTVVAAYRDTDVRPGGPLEHTLGALVRLPHVHRLKLRGLAEDDIRTYLGLAGSEVGRAAELARLTAGNPFFLGELLHPDGAVPGEPADLADVVRGRLAGLPPGTEEVLTVAALLGRDAATDVLLRVADLPAEQVLDILDAAVRARLLAAGDGLTCRFVHDIVRDVLRGALPPLRRRRLHARIAEVLEERGGARLTEIAHHYGESALTGPTAGKAIGYARRAAAQATAQFAHEDAVEHLERALALVDRLPRADDPLRCDLLLDLAEARAAAGMSTAAQPCLEEAARIAEDLGDGTRLARAALGLSDQIYLAMYEEVTGVERLAGRIDRALAADLADASPWRARLLAASAFIGSTQRPPARSLELAEQAVRLARGTGDDAALARALISWELLLRSGGEHDLRRAVIDEIVEIGVRTGDLVTEWIGRESGHVERTARGERAGARQDLAWLRETAGRLRSPSMAGLAAWQGAVHAYLDGRFGDALAAAEEAGAAHPEGALGRGDAHLRRETLRFLALRADGRAAEALALAEEVLARRAGQRPWQVLRCLALTDLGREGEARSGLAALARDGFAGLLPDLGYRAVPDAVSELCAELGDEDAGRVLARHLAPHAGRLLGWSVADLCLARLALLLGDRERAAGHLRAAEEFVRRAGTRVHEPALRRLRERITG</sequence>
<dbReference type="SUPFAM" id="SSF48452">
    <property type="entry name" value="TPR-like"/>
    <property type="match status" value="2"/>
</dbReference>
<comment type="caution">
    <text evidence="8">The sequence shown here is derived from an EMBL/GenBank/DDBJ whole genome shotgun (WGS) entry which is preliminary data.</text>
</comment>
<dbReference type="SUPFAM" id="SSF46894">
    <property type="entry name" value="C-terminal effector domain of the bipartite response regulators"/>
    <property type="match status" value="1"/>
</dbReference>
<feature type="DNA-binding region" description="OmpR/PhoB-type" evidence="5">
    <location>
        <begin position="1"/>
        <end position="98"/>
    </location>
</feature>
<name>A0ABP6NPE3_9ACTN</name>
<comment type="similarity">
    <text evidence="1">Belongs to the AfsR/DnrI/RedD regulatory family.</text>
</comment>
<evidence type="ECO:0000256" key="1">
    <source>
        <dbReference type="ARBA" id="ARBA00005820"/>
    </source>
</evidence>
<dbReference type="Pfam" id="PF03704">
    <property type="entry name" value="BTAD"/>
    <property type="match status" value="1"/>
</dbReference>
<accession>A0ABP6NPE3</accession>
<feature type="region of interest" description="Disordered" evidence="6">
    <location>
        <begin position="258"/>
        <end position="315"/>
    </location>
</feature>
<feature type="domain" description="OmpR/PhoB-type" evidence="7">
    <location>
        <begin position="1"/>
        <end position="98"/>
    </location>
</feature>
<dbReference type="Pfam" id="PF00486">
    <property type="entry name" value="Trans_reg_C"/>
    <property type="match status" value="1"/>
</dbReference>
<dbReference type="InterPro" id="IPR051677">
    <property type="entry name" value="AfsR-DnrI-RedD_regulator"/>
</dbReference>
<dbReference type="SMART" id="SM01043">
    <property type="entry name" value="BTAD"/>
    <property type="match status" value="1"/>
</dbReference>
<dbReference type="Gene3D" id="1.25.40.10">
    <property type="entry name" value="Tetratricopeptide repeat domain"/>
    <property type="match status" value="2"/>
</dbReference>
<dbReference type="SUPFAM" id="SSF52540">
    <property type="entry name" value="P-loop containing nucleoside triphosphate hydrolases"/>
    <property type="match status" value="1"/>
</dbReference>
<evidence type="ECO:0000256" key="4">
    <source>
        <dbReference type="ARBA" id="ARBA00023163"/>
    </source>
</evidence>
<dbReference type="Gene3D" id="3.40.50.300">
    <property type="entry name" value="P-loop containing nucleotide triphosphate hydrolases"/>
    <property type="match status" value="1"/>
</dbReference>
<dbReference type="InterPro" id="IPR036388">
    <property type="entry name" value="WH-like_DNA-bd_sf"/>
</dbReference>
<evidence type="ECO:0000256" key="2">
    <source>
        <dbReference type="ARBA" id="ARBA00023015"/>
    </source>
</evidence>
<dbReference type="InterPro" id="IPR011990">
    <property type="entry name" value="TPR-like_helical_dom_sf"/>
</dbReference>
<dbReference type="Proteomes" id="UP001500320">
    <property type="component" value="Unassembled WGS sequence"/>
</dbReference>
<dbReference type="InterPro" id="IPR001867">
    <property type="entry name" value="OmpR/PhoB-type_DNA-bd"/>
</dbReference>
<keyword evidence="4" id="KW-0804">Transcription</keyword>
<dbReference type="PANTHER" id="PTHR35807:SF1">
    <property type="entry name" value="TRANSCRIPTIONAL REGULATOR REDD"/>
    <property type="match status" value="1"/>
</dbReference>
<dbReference type="EMBL" id="BAAAUT010000049">
    <property type="protein sequence ID" value="GAA3154608.1"/>
    <property type="molecule type" value="Genomic_DNA"/>
</dbReference>
<keyword evidence="9" id="KW-1185">Reference proteome</keyword>
<evidence type="ECO:0000256" key="5">
    <source>
        <dbReference type="PROSITE-ProRule" id="PRU01091"/>
    </source>
</evidence>
<dbReference type="RefSeq" id="WP_344863862.1">
    <property type="nucleotide sequence ID" value="NZ_BAAAUT010000049.1"/>
</dbReference>
<keyword evidence="2" id="KW-0805">Transcription regulation</keyword>
<gene>
    <name evidence="8" type="ORF">GCM10010466_51950</name>
</gene>
<dbReference type="Gene3D" id="1.10.10.10">
    <property type="entry name" value="Winged helix-like DNA-binding domain superfamily/Winged helix DNA-binding domain"/>
    <property type="match status" value="1"/>
</dbReference>
<dbReference type="InterPro" id="IPR041664">
    <property type="entry name" value="AAA_16"/>
</dbReference>
<feature type="compositionally biased region" description="Gly residues" evidence="6">
    <location>
        <begin position="258"/>
        <end position="269"/>
    </location>
</feature>
<dbReference type="PROSITE" id="PS51755">
    <property type="entry name" value="OMPR_PHOB"/>
    <property type="match status" value="1"/>
</dbReference>
<dbReference type="CDD" id="cd15831">
    <property type="entry name" value="BTAD"/>
    <property type="match status" value="1"/>
</dbReference>
<evidence type="ECO:0000256" key="3">
    <source>
        <dbReference type="ARBA" id="ARBA00023125"/>
    </source>
</evidence>
<dbReference type="InterPro" id="IPR027417">
    <property type="entry name" value="P-loop_NTPase"/>
</dbReference>
<keyword evidence="3 5" id="KW-0238">DNA-binding</keyword>
<reference evidence="9" key="1">
    <citation type="journal article" date="2019" name="Int. J. Syst. Evol. Microbiol.">
        <title>The Global Catalogue of Microorganisms (GCM) 10K type strain sequencing project: providing services to taxonomists for standard genome sequencing and annotation.</title>
        <authorList>
            <consortium name="The Broad Institute Genomics Platform"/>
            <consortium name="The Broad Institute Genome Sequencing Center for Infectious Disease"/>
            <person name="Wu L."/>
            <person name="Ma J."/>
        </authorList>
    </citation>
    <scope>NUCLEOTIDE SEQUENCE [LARGE SCALE GENOMIC DNA]</scope>
    <source>
        <strain evidence="9">JCM 9373</strain>
    </source>
</reference>
<organism evidence="8 9">
    <name type="scientific">Planomonospora alba</name>
    <dbReference type="NCBI Taxonomy" id="161354"/>
    <lineage>
        <taxon>Bacteria</taxon>
        <taxon>Bacillati</taxon>
        <taxon>Actinomycetota</taxon>
        <taxon>Actinomycetes</taxon>
        <taxon>Streptosporangiales</taxon>
        <taxon>Streptosporangiaceae</taxon>
        <taxon>Planomonospora</taxon>
    </lineage>
</organism>
<protein>
    <recommendedName>
        <fullName evidence="7">OmpR/PhoB-type domain-containing protein</fullName>
    </recommendedName>
</protein>
<dbReference type="Pfam" id="PF13191">
    <property type="entry name" value="AAA_16"/>
    <property type="match status" value="1"/>
</dbReference>
<dbReference type="PANTHER" id="PTHR35807">
    <property type="entry name" value="TRANSCRIPTIONAL REGULATOR REDD-RELATED"/>
    <property type="match status" value="1"/>
</dbReference>
<dbReference type="InterPro" id="IPR016032">
    <property type="entry name" value="Sig_transdc_resp-reg_C-effctor"/>
</dbReference>
<dbReference type="SMART" id="SM00862">
    <property type="entry name" value="Trans_reg_C"/>
    <property type="match status" value="1"/>
</dbReference>
<feature type="compositionally biased region" description="Low complexity" evidence="6">
    <location>
        <begin position="270"/>
        <end position="281"/>
    </location>
</feature>
<evidence type="ECO:0000313" key="8">
    <source>
        <dbReference type="EMBL" id="GAA3154608.1"/>
    </source>
</evidence>
<proteinExistence type="inferred from homology"/>
<evidence type="ECO:0000259" key="7">
    <source>
        <dbReference type="PROSITE" id="PS51755"/>
    </source>
</evidence>
<dbReference type="InterPro" id="IPR005158">
    <property type="entry name" value="BTAD"/>
</dbReference>
<evidence type="ECO:0000313" key="9">
    <source>
        <dbReference type="Proteomes" id="UP001500320"/>
    </source>
</evidence>